<evidence type="ECO:0000256" key="4">
    <source>
        <dbReference type="ARBA" id="ARBA00022827"/>
    </source>
</evidence>
<organism evidence="9 10">
    <name type="scientific">Thalassobacillus hwangdonensis</name>
    <dbReference type="NCBI Taxonomy" id="546108"/>
    <lineage>
        <taxon>Bacteria</taxon>
        <taxon>Bacillati</taxon>
        <taxon>Bacillota</taxon>
        <taxon>Bacilli</taxon>
        <taxon>Bacillales</taxon>
        <taxon>Bacillaceae</taxon>
        <taxon>Thalassobacillus</taxon>
    </lineage>
</organism>
<feature type="domain" description="Pyridine nucleotide-disulphide oxidoreductase dimerisation" evidence="7">
    <location>
        <begin position="329"/>
        <end position="433"/>
    </location>
</feature>
<gene>
    <name evidence="9" type="ORF">ACFQ2J_14270</name>
</gene>
<evidence type="ECO:0000313" key="9">
    <source>
        <dbReference type="EMBL" id="MFD1020350.1"/>
    </source>
</evidence>
<dbReference type="Pfam" id="PF02852">
    <property type="entry name" value="Pyr_redox_dim"/>
    <property type="match status" value="1"/>
</dbReference>
<evidence type="ECO:0000256" key="6">
    <source>
        <dbReference type="ARBA" id="ARBA00023284"/>
    </source>
</evidence>
<dbReference type="Pfam" id="PF07992">
    <property type="entry name" value="Pyr_redox_2"/>
    <property type="match status" value="1"/>
</dbReference>
<comment type="cofactor">
    <cofactor evidence="1">
        <name>FAD</name>
        <dbReference type="ChEBI" id="CHEBI:57692"/>
    </cofactor>
</comment>
<feature type="domain" description="FAD/NAD(P)-binding" evidence="8">
    <location>
        <begin position="2"/>
        <end position="306"/>
    </location>
</feature>
<keyword evidence="10" id="KW-1185">Reference proteome</keyword>
<dbReference type="InterPro" id="IPR016156">
    <property type="entry name" value="FAD/NAD-linked_Rdtase_dimer_sf"/>
</dbReference>
<dbReference type="PRINTS" id="PR00368">
    <property type="entry name" value="FADPNR"/>
</dbReference>
<comment type="caution">
    <text evidence="9">The sequence shown here is derived from an EMBL/GenBank/DDBJ whole genome shotgun (WGS) entry which is preliminary data.</text>
</comment>
<evidence type="ECO:0000256" key="2">
    <source>
        <dbReference type="ARBA" id="ARBA00009130"/>
    </source>
</evidence>
<dbReference type="InterPro" id="IPR050260">
    <property type="entry name" value="FAD-bd_OxRdtase"/>
</dbReference>
<evidence type="ECO:0000259" key="7">
    <source>
        <dbReference type="Pfam" id="PF02852"/>
    </source>
</evidence>
<dbReference type="PRINTS" id="PR00469">
    <property type="entry name" value="PNDRDTASEII"/>
</dbReference>
<evidence type="ECO:0000256" key="1">
    <source>
        <dbReference type="ARBA" id="ARBA00001974"/>
    </source>
</evidence>
<keyword evidence="5" id="KW-0560">Oxidoreductase</keyword>
<dbReference type="PANTHER" id="PTHR43429">
    <property type="entry name" value="PYRIDINE NUCLEOTIDE-DISULFIDE OXIDOREDUCTASE DOMAIN-CONTAINING"/>
    <property type="match status" value="1"/>
</dbReference>
<dbReference type="SUPFAM" id="SSF51905">
    <property type="entry name" value="FAD/NAD(P)-binding domain"/>
    <property type="match status" value="1"/>
</dbReference>
<keyword evidence="3" id="KW-0285">Flavoprotein</keyword>
<accession>A0ABW3L565</accession>
<dbReference type="Gene3D" id="3.50.50.60">
    <property type="entry name" value="FAD/NAD(P)-binding domain"/>
    <property type="match status" value="2"/>
</dbReference>
<dbReference type="EMBL" id="JBHTKL010000005">
    <property type="protein sequence ID" value="MFD1020350.1"/>
    <property type="molecule type" value="Genomic_DNA"/>
</dbReference>
<dbReference type="RefSeq" id="WP_386061800.1">
    <property type="nucleotide sequence ID" value="NZ_JBHTKL010000005.1"/>
</dbReference>
<sequence>MKFIIIGGDAAGMSAAMQIVRNSTGNEVITFERGSIYSYGQCGLPYAINGEVKSTEDLIARKPETFEEKYGIRTNTYHEVTKVDCEKKIVFGTNLQTGEAFEESYDRLLIASGASPVLPPWENKDLDGIFSLKTIPDAEAIMEYMNDDTKDVTLIGGGYISLEMAESLVSIGKRVSLIERGDQLAKIFDWDMAALIHTHAEEKGVQLHFGESVEGFEGDTTVETVLTDKGSHETDLVIAAIGVVPNTAFMDGTGVSKSINGAISVNRFMETSIKDIYAAGDCATQYHRIKQRDDHIPLGTHANKQGQIAGLNMIDQPKAFQGIVGTSILKFFDLTLGKTGLSEREAASLHLPYDSVTIESTHAAGYYADSRKDTMTLKLVYNPETLQLLGGQIIGKKGIDKRIDVLATALYHEMTTEQLLDLDLSYAPPYNSVWDPLQQAARKAKRRKA</sequence>
<dbReference type="Proteomes" id="UP001596990">
    <property type="component" value="Unassembled WGS sequence"/>
</dbReference>
<dbReference type="PANTHER" id="PTHR43429:SF1">
    <property type="entry name" value="NAD(P)H SULFUR OXIDOREDUCTASE (COA-DEPENDENT)"/>
    <property type="match status" value="1"/>
</dbReference>
<evidence type="ECO:0000256" key="5">
    <source>
        <dbReference type="ARBA" id="ARBA00023002"/>
    </source>
</evidence>
<reference evidence="10" key="1">
    <citation type="journal article" date="2019" name="Int. J. Syst. Evol. Microbiol.">
        <title>The Global Catalogue of Microorganisms (GCM) 10K type strain sequencing project: providing services to taxonomists for standard genome sequencing and annotation.</title>
        <authorList>
            <consortium name="The Broad Institute Genomics Platform"/>
            <consortium name="The Broad Institute Genome Sequencing Center for Infectious Disease"/>
            <person name="Wu L."/>
            <person name="Ma J."/>
        </authorList>
    </citation>
    <scope>NUCLEOTIDE SEQUENCE [LARGE SCALE GENOMIC DNA]</scope>
    <source>
        <strain evidence="10">CCUG 56607</strain>
    </source>
</reference>
<dbReference type="InterPro" id="IPR023753">
    <property type="entry name" value="FAD/NAD-binding_dom"/>
</dbReference>
<evidence type="ECO:0000259" key="8">
    <source>
        <dbReference type="Pfam" id="PF07992"/>
    </source>
</evidence>
<evidence type="ECO:0000313" key="10">
    <source>
        <dbReference type="Proteomes" id="UP001596990"/>
    </source>
</evidence>
<proteinExistence type="inferred from homology"/>
<evidence type="ECO:0000256" key="3">
    <source>
        <dbReference type="ARBA" id="ARBA00022630"/>
    </source>
</evidence>
<dbReference type="InterPro" id="IPR004099">
    <property type="entry name" value="Pyr_nucl-diS_OxRdtase_dimer"/>
</dbReference>
<protein>
    <submittedName>
        <fullName evidence="9">FAD-dependent oxidoreductase</fullName>
    </submittedName>
</protein>
<keyword evidence="6" id="KW-0676">Redox-active center</keyword>
<dbReference type="SUPFAM" id="SSF55424">
    <property type="entry name" value="FAD/NAD-linked reductases, dimerisation (C-terminal) domain"/>
    <property type="match status" value="1"/>
</dbReference>
<keyword evidence="4" id="KW-0274">FAD</keyword>
<name>A0ABW3L565_9BACI</name>
<comment type="similarity">
    <text evidence="2">Belongs to the class-III pyridine nucleotide-disulfide oxidoreductase family.</text>
</comment>
<dbReference type="InterPro" id="IPR036188">
    <property type="entry name" value="FAD/NAD-bd_sf"/>
</dbReference>